<feature type="domain" description="Mga helix-turn-helix" evidence="1">
    <location>
        <begin position="91"/>
        <end position="169"/>
    </location>
</feature>
<proteinExistence type="predicted"/>
<dbReference type="AlphaFoldDB" id="C4P4K2"/>
<name>C4P4K2_ENTFL</name>
<protein>
    <submittedName>
        <fullName evidence="2">VE25</fullName>
    </submittedName>
</protein>
<dbReference type="RefSeq" id="WP_274843062.1">
    <property type="nucleotide sequence ID" value="NZ_JANEVZ010000001.1"/>
</dbReference>
<dbReference type="Pfam" id="PF05043">
    <property type="entry name" value="Mga"/>
    <property type="match status" value="1"/>
</dbReference>
<dbReference type="InterPro" id="IPR007737">
    <property type="entry name" value="Mga_HTH"/>
</dbReference>
<accession>C4P4K2</accession>
<evidence type="ECO:0000259" key="1">
    <source>
        <dbReference type="Pfam" id="PF05043"/>
    </source>
</evidence>
<dbReference type="EMBL" id="FJ872411">
    <property type="protein sequence ID" value="ACQ89885.1"/>
    <property type="molecule type" value="Genomic_DNA"/>
</dbReference>
<evidence type="ECO:0000313" key="2">
    <source>
        <dbReference type="EMBL" id="ACQ89885.1"/>
    </source>
</evidence>
<sequence>MIPDELASMFLTKVQLQKLKILSKMQYEKVDLLSLQNEIDGSKRQVKDIIKDINEDIEGDVSIEITEGIIKFNKKIEHSEYIEIVNNCRILYVVSSSFFQLMLFVLEKRSFSIVQAAQNLSYSESYVYKLVNKLRGFFKQLDAGFQLDKKNETTIQLVGCESTIRLFHYLSVSTATKGNHWAFNTINEEEILNIQKYLNSDRYERLSPIGKNKANFILAVYESAFKNKRKISLVDKDIINLGETINKEKEITLLLNYLKEERMGTNRKLHSELIHLAFFANHFIEELRIKKEKIIIGEKIYRLKRNNIVKSCVKILDNILEKISIESDVYYLLLYNLCNRVVVINHLCLYKFMPLYNVPPLGTDLEYFVENCVKSGLSDYRNNPSFSKLKYNLTQVIIGYLVLIVPTPKKIFVEFFHRPAYKSIIENAIEHNYNNDALQITDDYSEADVIISDTGGYENKQYFYFKDVFDQNSWYELGFYLNQIISKQITENNYLDSLNHTIR</sequence>
<reference evidence="2" key="2">
    <citation type="submission" date="2009-03" db="EMBL/GenBank/DDBJ databases">
        <title>Acquired DNA containing D-alanine,D-serine operons in vancomycin resistant Enterococcus faecalis.</title>
        <authorList>
            <person name="Boyd D.A."/>
            <person name="Mulvey M.R."/>
        </authorList>
    </citation>
    <scope>NUCLEOTIDE SEQUENCE</scope>
    <source>
        <strain evidence="2">N00-0410</strain>
    </source>
</reference>
<reference evidence="2" key="1">
    <citation type="journal article" date="2002" name="Antimicrob. Agents Chemother.">
        <title>Molecular characterization of the vanE gene cluster in vancomycin-resistant Enterococcus faecalis N00-410 isolated in Canada.</title>
        <authorList>
            <person name="Boyd D.A."/>
            <person name="Cabral T."/>
            <person name="Van Caeseele P."/>
            <person name="Wylie J."/>
            <person name="Mulvey M.R."/>
        </authorList>
    </citation>
    <scope>NUCLEOTIDE SEQUENCE</scope>
    <source>
        <strain evidence="2">N00-0410</strain>
    </source>
</reference>
<organism evidence="2">
    <name type="scientific">Enterococcus faecalis</name>
    <name type="common">Streptococcus faecalis</name>
    <dbReference type="NCBI Taxonomy" id="1351"/>
    <lineage>
        <taxon>Bacteria</taxon>
        <taxon>Bacillati</taxon>
        <taxon>Bacillota</taxon>
        <taxon>Bacilli</taxon>
        <taxon>Lactobacillales</taxon>
        <taxon>Enterococcaceae</taxon>
        <taxon>Enterococcus</taxon>
    </lineage>
</organism>